<protein>
    <recommendedName>
        <fullName evidence="2">Thioredoxin-like fold domain-containing protein</fullName>
    </recommendedName>
</protein>
<proteinExistence type="predicted"/>
<feature type="transmembrane region" description="Helical" evidence="1">
    <location>
        <begin position="12"/>
        <end position="34"/>
    </location>
</feature>
<dbReference type="AlphaFoldDB" id="A0A916Y5R6"/>
<dbReference type="InterPro" id="IPR012336">
    <property type="entry name" value="Thioredoxin-like_fold"/>
</dbReference>
<keyword evidence="1" id="KW-0472">Membrane</keyword>
<dbReference type="Pfam" id="PF13462">
    <property type="entry name" value="Thioredoxin_4"/>
    <property type="match status" value="1"/>
</dbReference>
<dbReference type="Proteomes" id="UP000633205">
    <property type="component" value="Unassembled WGS sequence"/>
</dbReference>
<keyword evidence="4" id="KW-1185">Reference proteome</keyword>
<name>A0A916Y5R6_9MICO</name>
<sequence length="227" mass="23910">MAAAAAKSRNPFPIIISVVVVVAVVAVAVLVYFMNRTASEPAQAPAAGVVNEETGAIAIGEGDQSVDEYIDFMCPHCGDAWDAYGDTTAELVEDGTITFNIHPISILDRSSQGTEYSTRAANSVYCVAEEDGDAAYSYVDLLFRNQPSQGSPGLDDDELIGYAEQVGAGGAADCITNREYGDFVAERTQEVPLAPGQTNVSTPTVVVNGEVVPPTMDPDVDIRANLN</sequence>
<reference evidence="3" key="1">
    <citation type="journal article" date="2014" name="Int. J. Syst. Evol. Microbiol.">
        <title>Complete genome sequence of Corynebacterium casei LMG S-19264T (=DSM 44701T), isolated from a smear-ripened cheese.</title>
        <authorList>
            <consortium name="US DOE Joint Genome Institute (JGI-PGF)"/>
            <person name="Walter F."/>
            <person name="Albersmeier A."/>
            <person name="Kalinowski J."/>
            <person name="Ruckert C."/>
        </authorList>
    </citation>
    <scope>NUCLEOTIDE SEQUENCE</scope>
    <source>
        <strain evidence="3">CGMCC 1.15152</strain>
    </source>
</reference>
<organism evidence="3 4">
    <name type="scientific">Microbacterium faecale</name>
    <dbReference type="NCBI Taxonomy" id="1804630"/>
    <lineage>
        <taxon>Bacteria</taxon>
        <taxon>Bacillati</taxon>
        <taxon>Actinomycetota</taxon>
        <taxon>Actinomycetes</taxon>
        <taxon>Micrococcales</taxon>
        <taxon>Microbacteriaceae</taxon>
        <taxon>Microbacterium</taxon>
    </lineage>
</organism>
<gene>
    <name evidence="3" type="ORF">GCM10010915_10270</name>
</gene>
<keyword evidence="1" id="KW-1133">Transmembrane helix</keyword>
<reference evidence="3" key="2">
    <citation type="submission" date="2020-09" db="EMBL/GenBank/DDBJ databases">
        <authorList>
            <person name="Sun Q."/>
            <person name="Zhou Y."/>
        </authorList>
    </citation>
    <scope>NUCLEOTIDE SEQUENCE</scope>
    <source>
        <strain evidence="3">CGMCC 1.15152</strain>
    </source>
</reference>
<dbReference type="SUPFAM" id="SSF52833">
    <property type="entry name" value="Thioredoxin-like"/>
    <property type="match status" value="1"/>
</dbReference>
<keyword evidence="1" id="KW-0812">Transmembrane</keyword>
<dbReference type="CDD" id="cd02972">
    <property type="entry name" value="DsbA_family"/>
    <property type="match status" value="1"/>
</dbReference>
<comment type="caution">
    <text evidence="3">The sequence shown here is derived from an EMBL/GenBank/DDBJ whole genome shotgun (WGS) entry which is preliminary data.</text>
</comment>
<dbReference type="InterPro" id="IPR036249">
    <property type="entry name" value="Thioredoxin-like_sf"/>
</dbReference>
<dbReference type="EMBL" id="BMHO01000001">
    <property type="protein sequence ID" value="GGD31879.1"/>
    <property type="molecule type" value="Genomic_DNA"/>
</dbReference>
<accession>A0A916Y5R6</accession>
<evidence type="ECO:0000259" key="2">
    <source>
        <dbReference type="Pfam" id="PF13462"/>
    </source>
</evidence>
<evidence type="ECO:0000256" key="1">
    <source>
        <dbReference type="SAM" id="Phobius"/>
    </source>
</evidence>
<evidence type="ECO:0000313" key="3">
    <source>
        <dbReference type="EMBL" id="GGD31879.1"/>
    </source>
</evidence>
<evidence type="ECO:0000313" key="4">
    <source>
        <dbReference type="Proteomes" id="UP000633205"/>
    </source>
</evidence>
<dbReference type="Gene3D" id="3.40.30.10">
    <property type="entry name" value="Glutaredoxin"/>
    <property type="match status" value="1"/>
</dbReference>
<dbReference type="RefSeq" id="WP_188711208.1">
    <property type="nucleotide sequence ID" value="NZ_BMHO01000001.1"/>
</dbReference>
<feature type="domain" description="Thioredoxin-like fold" evidence="2">
    <location>
        <begin position="59"/>
        <end position="213"/>
    </location>
</feature>